<dbReference type="OrthoDB" id="1431774at2"/>
<protein>
    <submittedName>
        <fullName evidence="2">Uncharacterized protein</fullName>
    </submittedName>
</protein>
<keyword evidence="3" id="KW-1185">Reference proteome</keyword>
<organism evidence="2 3">
    <name type="scientific">Chryseobacterium geocarposphaerae</name>
    <dbReference type="NCBI Taxonomy" id="1416776"/>
    <lineage>
        <taxon>Bacteria</taxon>
        <taxon>Pseudomonadati</taxon>
        <taxon>Bacteroidota</taxon>
        <taxon>Flavobacteriia</taxon>
        <taxon>Flavobacteriales</taxon>
        <taxon>Weeksellaceae</taxon>
        <taxon>Chryseobacterium group</taxon>
        <taxon>Chryseobacterium</taxon>
    </lineage>
</organism>
<evidence type="ECO:0000256" key="1">
    <source>
        <dbReference type="SAM" id="SignalP"/>
    </source>
</evidence>
<comment type="caution">
    <text evidence="2">The sequence shown here is derived from an EMBL/GenBank/DDBJ whole genome shotgun (WGS) entry which is preliminary data.</text>
</comment>
<proteinExistence type="predicted"/>
<feature type="chain" id="PRO_5014844766" evidence="1">
    <location>
        <begin position="19"/>
        <end position="178"/>
    </location>
</feature>
<sequence>MKKLIVFLFIFCSKLFFAQASASAQFNLTIYFEKNIPVEKLQAYCYTKAGNTIKAIDMKVDKENNSVILTGTNHFVIPVSFPILYFSYTDKVKINDQTKQELERNNIFYLVSGFSISSYTEDKNRIIKFSKEKPNILITSKIESGKKILDIENFKDWDINAQHFKEYLDISNTSLKLN</sequence>
<reference evidence="2 3" key="1">
    <citation type="submission" date="2017-11" db="EMBL/GenBank/DDBJ databases">
        <title>Genomic Encyclopedia of Archaeal and Bacterial Type Strains, Phase II (KMG-II): From Individual Species to Whole Genera.</title>
        <authorList>
            <person name="Goeker M."/>
        </authorList>
    </citation>
    <scope>NUCLEOTIDE SEQUENCE [LARGE SCALE GENOMIC DNA]</scope>
    <source>
        <strain evidence="2 3">DSM 27617</strain>
    </source>
</reference>
<keyword evidence="1" id="KW-0732">Signal</keyword>
<gene>
    <name evidence="2" type="ORF">CLV73_0102</name>
</gene>
<feature type="signal peptide" evidence="1">
    <location>
        <begin position="1"/>
        <end position="18"/>
    </location>
</feature>
<dbReference type="RefSeq" id="WP_100374951.1">
    <property type="nucleotide sequence ID" value="NZ_PGFD01000001.1"/>
</dbReference>
<dbReference type="AlphaFoldDB" id="A0A2M9C5R4"/>
<evidence type="ECO:0000313" key="3">
    <source>
        <dbReference type="Proteomes" id="UP000228740"/>
    </source>
</evidence>
<evidence type="ECO:0000313" key="2">
    <source>
        <dbReference type="EMBL" id="PJJ66136.1"/>
    </source>
</evidence>
<dbReference type="Proteomes" id="UP000228740">
    <property type="component" value="Unassembled WGS sequence"/>
</dbReference>
<dbReference type="EMBL" id="PGFD01000001">
    <property type="protein sequence ID" value="PJJ66136.1"/>
    <property type="molecule type" value="Genomic_DNA"/>
</dbReference>
<accession>A0A2M9C5R4</accession>
<name>A0A2M9C5R4_9FLAO</name>